<dbReference type="GO" id="GO:0004722">
    <property type="term" value="F:protein serine/threonine phosphatase activity"/>
    <property type="evidence" value="ECO:0007669"/>
    <property type="project" value="UniProtKB-EC"/>
</dbReference>
<dbReference type="InterPro" id="IPR036457">
    <property type="entry name" value="PPM-type-like_dom_sf"/>
</dbReference>
<dbReference type="EC" id="3.1.3.16" evidence="1"/>
<evidence type="ECO:0000313" key="6">
    <source>
        <dbReference type="EnsemblPlants" id="Zm00001eb230450_P001"/>
    </source>
</evidence>
<feature type="region of interest" description="Disordered" evidence="4">
    <location>
        <begin position="47"/>
        <end position="89"/>
    </location>
</feature>
<dbReference type="InParanoid" id="A0A804PE85"/>
<evidence type="ECO:0000256" key="3">
    <source>
        <dbReference type="ARBA" id="ARBA00048336"/>
    </source>
</evidence>
<feature type="compositionally biased region" description="Basic and acidic residues" evidence="4">
    <location>
        <begin position="71"/>
        <end position="81"/>
    </location>
</feature>
<evidence type="ECO:0000259" key="5">
    <source>
        <dbReference type="Pfam" id="PF00481"/>
    </source>
</evidence>
<accession>A0A804PE85</accession>
<sequence length="148" mass="15642">MQHAHMKEAPASVVEVDAVELEVADILTNMKRLMRERRCERKRKRAAAAAAAAVPSADTPLAYPQSGGDDAAPKDASDRPDQASSGQHLTKRIVWRLKFPPGSKSGCTALSIVKQGDLMVVANADDSRVVLGTTTDDGAITPSSSSST</sequence>
<reference evidence="7" key="1">
    <citation type="journal article" date="2009" name="Science">
        <title>The B73 maize genome: complexity, diversity, and dynamics.</title>
        <authorList>
            <person name="Schnable P.S."/>
            <person name="Ware D."/>
            <person name="Fulton R.S."/>
            <person name="Stein J.C."/>
            <person name="Wei F."/>
            <person name="Pasternak S."/>
            <person name="Liang C."/>
            <person name="Zhang J."/>
            <person name="Fulton L."/>
            <person name="Graves T.A."/>
            <person name="Minx P."/>
            <person name="Reily A.D."/>
            <person name="Courtney L."/>
            <person name="Kruchowski S.S."/>
            <person name="Tomlinson C."/>
            <person name="Strong C."/>
            <person name="Delehaunty K."/>
            <person name="Fronick C."/>
            <person name="Courtney B."/>
            <person name="Rock S.M."/>
            <person name="Belter E."/>
            <person name="Du F."/>
            <person name="Kim K."/>
            <person name="Abbott R.M."/>
            <person name="Cotton M."/>
            <person name="Levy A."/>
            <person name="Marchetto P."/>
            <person name="Ochoa K."/>
            <person name="Jackson S.M."/>
            <person name="Gillam B."/>
            <person name="Chen W."/>
            <person name="Yan L."/>
            <person name="Higginbotham J."/>
            <person name="Cardenas M."/>
            <person name="Waligorski J."/>
            <person name="Applebaum E."/>
            <person name="Phelps L."/>
            <person name="Falcone J."/>
            <person name="Kanchi K."/>
            <person name="Thane T."/>
            <person name="Scimone A."/>
            <person name="Thane N."/>
            <person name="Henke J."/>
            <person name="Wang T."/>
            <person name="Ruppert J."/>
            <person name="Shah N."/>
            <person name="Rotter K."/>
            <person name="Hodges J."/>
            <person name="Ingenthron E."/>
            <person name="Cordes M."/>
            <person name="Kohlberg S."/>
            <person name="Sgro J."/>
            <person name="Delgado B."/>
            <person name="Mead K."/>
            <person name="Chinwalla A."/>
            <person name="Leonard S."/>
            <person name="Crouse K."/>
            <person name="Collura K."/>
            <person name="Kudrna D."/>
            <person name="Currie J."/>
            <person name="He R."/>
            <person name="Angelova A."/>
            <person name="Rajasekar S."/>
            <person name="Mueller T."/>
            <person name="Lomeli R."/>
            <person name="Scara G."/>
            <person name="Ko A."/>
            <person name="Delaney K."/>
            <person name="Wissotski M."/>
            <person name="Lopez G."/>
            <person name="Campos D."/>
            <person name="Braidotti M."/>
            <person name="Ashley E."/>
            <person name="Golser W."/>
            <person name="Kim H."/>
            <person name="Lee S."/>
            <person name="Lin J."/>
            <person name="Dujmic Z."/>
            <person name="Kim W."/>
            <person name="Talag J."/>
            <person name="Zuccolo A."/>
            <person name="Fan C."/>
            <person name="Sebastian A."/>
            <person name="Kramer M."/>
            <person name="Spiegel L."/>
            <person name="Nascimento L."/>
            <person name="Zutavern T."/>
            <person name="Miller B."/>
            <person name="Ambroise C."/>
            <person name="Muller S."/>
            <person name="Spooner W."/>
            <person name="Narechania A."/>
            <person name="Ren L."/>
            <person name="Wei S."/>
            <person name="Kumari S."/>
            <person name="Faga B."/>
            <person name="Levy M.J."/>
            <person name="McMahan L."/>
            <person name="Van Buren P."/>
            <person name="Vaughn M.W."/>
            <person name="Ying K."/>
            <person name="Yeh C.-T."/>
            <person name="Emrich S.J."/>
            <person name="Jia Y."/>
            <person name="Kalyanaraman A."/>
            <person name="Hsia A.-P."/>
            <person name="Barbazuk W.B."/>
            <person name="Baucom R.S."/>
            <person name="Brutnell T.P."/>
            <person name="Carpita N.C."/>
            <person name="Chaparro C."/>
            <person name="Chia J.-M."/>
            <person name="Deragon J.-M."/>
            <person name="Estill J.C."/>
            <person name="Fu Y."/>
            <person name="Jeddeloh J.A."/>
            <person name="Han Y."/>
            <person name="Lee H."/>
            <person name="Li P."/>
            <person name="Lisch D.R."/>
            <person name="Liu S."/>
            <person name="Liu Z."/>
            <person name="Nagel D.H."/>
            <person name="McCann M.C."/>
            <person name="SanMiguel P."/>
            <person name="Myers A.M."/>
            <person name="Nettleton D."/>
            <person name="Nguyen J."/>
            <person name="Penning B.W."/>
            <person name="Ponnala L."/>
            <person name="Schneider K.L."/>
            <person name="Schwartz D.C."/>
            <person name="Sharma A."/>
            <person name="Soderlund C."/>
            <person name="Springer N.M."/>
            <person name="Sun Q."/>
            <person name="Wang H."/>
            <person name="Waterman M."/>
            <person name="Westerman R."/>
            <person name="Wolfgruber T.K."/>
            <person name="Yang L."/>
            <person name="Yu Y."/>
            <person name="Zhang L."/>
            <person name="Zhou S."/>
            <person name="Zhu Q."/>
            <person name="Bennetzen J.L."/>
            <person name="Dawe R.K."/>
            <person name="Jiang J."/>
            <person name="Jiang N."/>
            <person name="Presting G.G."/>
            <person name="Wessler S.R."/>
            <person name="Aluru S."/>
            <person name="Martienssen R.A."/>
            <person name="Clifton S.W."/>
            <person name="McCombie W.R."/>
            <person name="Wing R.A."/>
            <person name="Wilson R.K."/>
        </authorList>
    </citation>
    <scope>NUCLEOTIDE SEQUENCE [LARGE SCALE GENOMIC DNA]</scope>
    <source>
        <strain evidence="7">cv. B73</strain>
    </source>
</reference>
<feature type="domain" description="PPM-type phosphatase" evidence="5">
    <location>
        <begin position="103"/>
        <end position="139"/>
    </location>
</feature>
<reference evidence="6" key="3">
    <citation type="submission" date="2021-05" db="UniProtKB">
        <authorList>
            <consortium name="EnsemblPlants"/>
        </authorList>
    </citation>
    <scope>IDENTIFICATION</scope>
    <source>
        <strain evidence="6">cv. B73</strain>
    </source>
</reference>
<evidence type="ECO:0000256" key="4">
    <source>
        <dbReference type="SAM" id="MobiDB-lite"/>
    </source>
</evidence>
<comment type="catalytic activity">
    <reaction evidence="3">
        <text>O-phospho-L-threonyl-[protein] + H2O = L-threonyl-[protein] + phosphate</text>
        <dbReference type="Rhea" id="RHEA:47004"/>
        <dbReference type="Rhea" id="RHEA-COMP:11060"/>
        <dbReference type="Rhea" id="RHEA-COMP:11605"/>
        <dbReference type="ChEBI" id="CHEBI:15377"/>
        <dbReference type="ChEBI" id="CHEBI:30013"/>
        <dbReference type="ChEBI" id="CHEBI:43474"/>
        <dbReference type="ChEBI" id="CHEBI:61977"/>
        <dbReference type="EC" id="3.1.3.16"/>
    </reaction>
</comment>
<proteinExistence type="predicted"/>
<comment type="catalytic activity">
    <reaction evidence="2">
        <text>O-phospho-L-seryl-[protein] + H2O = L-seryl-[protein] + phosphate</text>
        <dbReference type="Rhea" id="RHEA:20629"/>
        <dbReference type="Rhea" id="RHEA-COMP:9863"/>
        <dbReference type="Rhea" id="RHEA-COMP:11604"/>
        <dbReference type="ChEBI" id="CHEBI:15377"/>
        <dbReference type="ChEBI" id="CHEBI:29999"/>
        <dbReference type="ChEBI" id="CHEBI:43474"/>
        <dbReference type="ChEBI" id="CHEBI:83421"/>
        <dbReference type="EC" id="3.1.3.16"/>
    </reaction>
</comment>
<evidence type="ECO:0000256" key="1">
    <source>
        <dbReference type="ARBA" id="ARBA00013081"/>
    </source>
</evidence>
<dbReference type="Pfam" id="PF00481">
    <property type="entry name" value="PP2C"/>
    <property type="match status" value="1"/>
</dbReference>
<organism evidence="6 7">
    <name type="scientific">Zea mays</name>
    <name type="common">Maize</name>
    <dbReference type="NCBI Taxonomy" id="4577"/>
    <lineage>
        <taxon>Eukaryota</taxon>
        <taxon>Viridiplantae</taxon>
        <taxon>Streptophyta</taxon>
        <taxon>Embryophyta</taxon>
        <taxon>Tracheophyta</taxon>
        <taxon>Spermatophyta</taxon>
        <taxon>Magnoliopsida</taxon>
        <taxon>Liliopsida</taxon>
        <taxon>Poales</taxon>
        <taxon>Poaceae</taxon>
        <taxon>PACMAD clade</taxon>
        <taxon>Panicoideae</taxon>
        <taxon>Andropogonodae</taxon>
        <taxon>Andropogoneae</taxon>
        <taxon>Tripsacinae</taxon>
        <taxon>Zea</taxon>
    </lineage>
</organism>
<reference evidence="6" key="2">
    <citation type="submission" date="2019-07" db="EMBL/GenBank/DDBJ databases">
        <authorList>
            <person name="Seetharam A."/>
            <person name="Woodhouse M."/>
            <person name="Cannon E."/>
        </authorList>
    </citation>
    <scope>NUCLEOTIDE SEQUENCE [LARGE SCALE GENOMIC DNA]</scope>
    <source>
        <strain evidence="6">cv. B73</strain>
    </source>
</reference>
<dbReference type="Gramene" id="Zm00001eb230450_T001">
    <property type="protein sequence ID" value="Zm00001eb230450_P001"/>
    <property type="gene ID" value="Zm00001eb230450"/>
</dbReference>
<dbReference type="SUPFAM" id="SSF81606">
    <property type="entry name" value="PP2C-like"/>
    <property type="match status" value="1"/>
</dbReference>
<evidence type="ECO:0000313" key="7">
    <source>
        <dbReference type="Proteomes" id="UP000007305"/>
    </source>
</evidence>
<dbReference type="EnsemblPlants" id="Zm00001eb230450_T001">
    <property type="protein sequence ID" value="Zm00001eb230450_P001"/>
    <property type="gene ID" value="Zm00001eb230450"/>
</dbReference>
<protein>
    <recommendedName>
        <fullName evidence="1">protein-serine/threonine phosphatase</fullName>
        <ecNumber evidence="1">3.1.3.16</ecNumber>
    </recommendedName>
</protein>
<dbReference type="Gene3D" id="3.60.40.10">
    <property type="entry name" value="PPM-type phosphatase domain"/>
    <property type="match status" value="1"/>
</dbReference>
<dbReference type="InterPro" id="IPR001932">
    <property type="entry name" value="PPM-type_phosphatase-like_dom"/>
</dbReference>
<dbReference type="AlphaFoldDB" id="A0A804PE85"/>
<keyword evidence="7" id="KW-1185">Reference proteome</keyword>
<dbReference type="Proteomes" id="UP000007305">
    <property type="component" value="Chromosome 5"/>
</dbReference>
<name>A0A804PE85_MAIZE</name>
<evidence type="ECO:0000256" key="2">
    <source>
        <dbReference type="ARBA" id="ARBA00047761"/>
    </source>
</evidence>